<dbReference type="InterPro" id="IPR018214">
    <property type="entry name" value="GluRdtase_CS"/>
</dbReference>
<evidence type="ECO:0000256" key="7">
    <source>
        <dbReference type="ARBA" id="ARBA00023244"/>
    </source>
</evidence>
<keyword evidence="6" id="KW-0520">NAD</keyword>
<evidence type="ECO:0000256" key="5">
    <source>
        <dbReference type="ARBA" id="ARBA00023002"/>
    </source>
</evidence>
<feature type="binding site" evidence="10">
    <location>
        <position position="305"/>
    </location>
    <ligand>
        <name>substrate</name>
    </ligand>
</feature>
<organism evidence="15 16">
    <name type="scientific">Candidatus Methanomassiliicoccus intestinalis</name>
    <dbReference type="NCBI Taxonomy" id="1406512"/>
    <lineage>
        <taxon>Archaea</taxon>
        <taxon>Methanobacteriati</taxon>
        <taxon>Thermoplasmatota</taxon>
        <taxon>Thermoplasmata</taxon>
        <taxon>Methanomassiliicoccales</taxon>
        <taxon>Methanomassiliicoccaceae</taxon>
        <taxon>Methanomassiliicoccus</taxon>
    </lineage>
</organism>
<keyword evidence="7 10" id="KW-0627">Porphyrin biosynthesis</keyword>
<dbReference type="InterPro" id="IPR036291">
    <property type="entry name" value="NAD(P)-bd_dom_sf"/>
</dbReference>
<dbReference type="InterPro" id="IPR036453">
    <property type="entry name" value="GluRdtase_dimer_dom_sf"/>
</dbReference>
<dbReference type="Gene3D" id="3.40.50.720">
    <property type="entry name" value="NAD(P)-binding Rossmann-like Domain"/>
    <property type="match status" value="2"/>
</dbReference>
<feature type="domain" description="Quinate/shikimate 5-dehydrogenase/glutamyl-tRNA reductase" evidence="13">
    <location>
        <begin position="356"/>
        <end position="490"/>
    </location>
</feature>
<feature type="site" description="Important for activity" evidence="10">
    <location>
        <position position="284"/>
    </location>
</feature>
<dbReference type="UniPathway" id="UPA00251">
    <property type="reaction ID" value="UER00316"/>
</dbReference>
<comment type="miscellaneous">
    <text evidence="10">During catalysis, the active site Cys acts as a nucleophile attacking the alpha-carbonyl group of tRNA-bound glutamate with the formation of a thioester intermediate between enzyme and glutamate, and the concomitant release of tRNA(Glu). The thioester intermediate is finally reduced by direct hydride transfer from NADPH, to form the product GSA.</text>
</comment>
<evidence type="ECO:0000259" key="14">
    <source>
        <dbReference type="Pfam" id="PF05201"/>
    </source>
</evidence>
<dbReference type="Proteomes" id="UP000752814">
    <property type="component" value="Unassembled WGS sequence"/>
</dbReference>
<comment type="subunit">
    <text evidence="10">Homodimer.</text>
</comment>
<dbReference type="InterPro" id="IPR006151">
    <property type="entry name" value="Shikm_DH/Glu-tRNA_Rdtase"/>
</dbReference>
<comment type="catalytic activity">
    <reaction evidence="8 10 11">
        <text>(S)-4-amino-5-oxopentanoate + tRNA(Glu) + NADP(+) = L-glutamyl-tRNA(Glu) + NADPH + H(+)</text>
        <dbReference type="Rhea" id="RHEA:12344"/>
        <dbReference type="Rhea" id="RHEA-COMP:9663"/>
        <dbReference type="Rhea" id="RHEA-COMP:9680"/>
        <dbReference type="ChEBI" id="CHEBI:15378"/>
        <dbReference type="ChEBI" id="CHEBI:57501"/>
        <dbReference type="ChEBI" id="CHEBI:57783"/>
        <dbReference type="ChEBI" id="CHEBI:58349"/>
        <dbReference type="ChEBI" id="CHEBI:78442"/>
        <dbReference type="ChEBI" id="CHEBI:78520"/>
        <dbReference type="EC" id="1.2.1.70"/>
    </reaction>
</comment>
<dbReference type="Pfam" id="PF05201">
    <property type="entry name" value="GlutR_N"/>
    <property type="match status" value="1"/>
</dbReference>
<dbReference type="FunFam" id="3.30.460.30:FF:000001">
    <property type="entry name" value="Glutamyl-tRNA reductase"/>
    <property type="match status" value="1"/>
</dbReference>
<evidence type="ECO:0000256" key="3">
    <source>
        <dbReference type="ARBA" id="ARBA00005916"/>
    </source>
</evidence>
<evidence type="ECO:0000256" key="4">
    <source>
        <dbReference type="ARBA" id="ARBA00022857"/>
    </source>
</evidence>
<dbReference type="CDD" id="cd05213">
    <property type="entry name" value="NAD_bind_Glutamyl_tRNA_reduct"/>
    <property type="match status" value="1"/>
</dbReference>
<evidence type="ECO:0000313" key="15">
    <source>
        <dbReference type="EMBL" id="TQS83993.1"/>
    </source>
</evidence>
<dbReference type="Pfam" id="PF01488">
    <property type="entry name" value="Shikimate_DH"/>
    <property type="match status" value="1"/>
</dbReference>
<comment type="pathway">
    <text evidence="2 10 11">Porphyrin-containing compound metabolism; protoporphyrin-IX biosynthesis; 5-aminolevulinate from L-glutamyl-tRNA(Glu): step 1/2.</text>
</comment>
<dbReference type="GO" id="GO:0050661">
    <property type="term" value="F:NADP binding"/>
    <property type="evidence" value="ECO:0007669"/>
    <property type="project" value="InterPro"/>
</dbReference>
<dbReference type="RefSeq" id="WP_020449548.1">
    <property type="nucleotide sequence ID" value="NZ_CAYAXV010000003.1"/>
</dbReference>
<dbReference type="Gene3D" id="1.10.8.610">
    <property type="entry name" value="SirC, precorrin-2 dehydrogenase, C-terminal helical domain-like"/>
    <property type="match status" value="1"/>
</dbReference>
<dbReference type="EMBL" id="LVVT01000007">
    <property type="protein sequence ID" value="TQS83993.1"/>
    <property type="molecule type" value="Genomic_DNA"/>
</dbReference>
<dbReference type="PANTHER" id="PTHR43013">
    <property type="entry name" value="GLUTAMYL-TRNA REDUCTASE"/>
    <property type="match status" value="1"/>
</dbReference>
<evidence type="ECO:0000256" key="8">
    <source>
        <dbReference type="ARBA" id="ARBA00047464"/>
    </source>
</evidence>
<evidence type="ECO:0000256" key="9">
    <source>
        <dbReference type="ARBA" id="ARBA00047561"/>
    </source>
</evidence>
<dbReference type="SUPFAM" id="SSF75615">
    <property type="entry name" value="Siroheme synthase middle domains-like"/>
    <property type="match status" value="1"/>
</dbReference>
<dbReference type="SUPFAM" id="SSF69075">
    <property type="entry name" value="Glutamyl tRNA-reductase dimerization domain"/>
    <property type="match status" value="1"/>
</dbReference>
<evidence type="ECO:0000259" key="12">
    <source>
        <dbReference type="Pfam" id="PF00745"/>
    </source>
</evidence>
<dbReference type="EC" id="1.2.1.70" evidence="10 11"/>
<feature type="domain" description="Glutamyl-tRNA reductase N-terminal" evidence="14">
    <location>
        <begin position="197"/>
        <end position="341"/>
    </location>
</feature>
<dbReference type="InterPro" id="IPR036343">
    <property type="entry name" value="GluRdtase_N_sf"/>
</dbReference>
<evidence type="ECO:0000256" key="11">
    <source>
        <dbReference type="RuleBase" id="RU000584"/>
    </source>
</evidence>
<feature type="binding site" evidence="10">
    <location>
        <begin position="299"/>
        <end position="301"/>
    </location>
    <ligand>
        <name>substrate</name>
    </ligand>
</feature>
<dbReference type="UniPathway" id="UPA00262">
    <property type="reaction ID" value="UER00222"/>
</dbReference>
<dbReference type="InterPro" id="IPR006367">
    <property type="entry name" value="Sirohaem_synthase_N"/>
</dbReference>
<dbReference type="Pfam" id="PF13241">
    <property type="entry name" value="NAD_binding_7"/>
    <property type="match status" value="1"/>
</dbReference>
<keyword evidence="5 10" id="KW-0560">Oxidoreductase</keyword>
<comment type="catalytic activity">
    <reaction evidence="9">
        <text>precorrin-2 + NAD(+) = sirohydrochlorin + NADH + 2 H(+)</text>
        <dbReference type="Rhea" id="RHEA:15613"/>
        <dbReference type="ChEBI" id="CHEBI:15378"/>
        <dbReference type="ChEBI" id="CHEBI:57540"/>
        <dbReference type="ChEBI" id="CHEBI:57945"/>
        <dbReference type="ChEBI" id="CHEBI:58351"/>
        <dbReference type="ChEBI" id="CHEBI:58827"/>
        <dbReference type="EC" id="1.3.1.76"/>
    </reaction>
</comment>
<protein>
    <recommendedName>
        <fullName evidence="10 11">Glutamyl-tRNA reductase</fullName>
        <shortName evidence="10">GluTR</shortName>
        <ecNumber evidence="10 11">1.2.1.70</ecNumber>
    </recommendedName>
</protein>
<evidence type="ECO:0000259" key="13">
    <source>
        <dbReference type="Pfam" id="PF01488"/>
    </source>
</evidence>
<dbReference type="Pfam" id="PF00745">
    <property type="entry name" value="GlutR_dimer"/>
    <property type="match status" value="1"/>
</dbReference>
<dbReference type="SUPFAM" id="SSF69742">
    <property type="entry name" value="Glutamyl tRNA-reductase catalytic, N-terminal domain"/>
    <property type="match status" value="1"/>
</dbReference>
<comment type="pathway">
    <text evidence="1">Porphyrin-containing compound metabolism; siroheme biosynthesis; sirohydrochlorin from precorrin-2: step 1/1.</text>
</comment>
<dbReference type="NCBIfam" id="TIGR01035">
    <property type="entry name" value="hemA"/>
    <property type="match status" value="1"/>
</dbReference>
<dbReference type="SUPFAM" id="SSF51735">
    <property type="entry name" value="NAD(P)-binding Rossmann-fold domains"/>
    <property type="match status" value="2"/>
</dbReference>
<comment type="similarity">
    <text evidence="3 10 11">Belongs to the glutamyl-tRNA reductase family.</text>
</comment>
<dbReference type="PANTHER" id="PTHR43013:SF1">
    <property type="entry name" value="GLUTAMYL-TRNA REDUCTASE"/>
    <property type="match status" value="1"/>
</dbReference>
<feature type="domain" description="Tetrapyrrole biosynthesis glutamyl-tRNA reductase dimerisation" evidence="12">
    <location>
        <begin position="506"/>
        <end position="603"/>
    </location>
</feature>
<dbReference type="AlphaFoldDB" id="A0A8J8TER2"/>
<comment type="caution">
    <text evidence="15">The sequence shown here is derived from an EMBL/GenBank/DDBJ whole genome shotgun (WGS) entry which is preliminary data.</text>
</comment>
<name>A0A8J8TER2_9ARCH</name>
<feature type="binding site" evidence="10">
    <location>
        <position position="294"/>
    </location>
    <ligand>
        <name>substrate</name>
    </ligand>
</feature>
<gene>
    <name evidence="10" type="primary">hemA</name>
    <name evidence="15" type="ORF">A3207_06645</name>
</gene>
<feature type="binding site" evidence="10">
    <location>
        <begin position="374"/>
        <end position="379"/>
    </location>
    <ligand>
        <name>NADP(+)</name>
        <dbReference type="ChEBI" id="CHEBI:58349"/>
    </ligand>
</feature>
<dbReference type="InterPro" id="IPR042518">
    <property type="entry name" value="SirC_C"/>
</dbReference>
<dbReference type="GO" id="GO:0019353">
    <property type="term" value="P:protoporphyrinogen IX biosynthetic process from glutamate"/>
    <property type="evidence" value="ECO:0007669"/>
    <property type="project" value="TreeGrafter"/>
</dbReference>
<dbReference type="NCBIfam" id="TIGR01470">
    <property type="entry name" value="cysG_Nterm"/>
    <property type="match status" value="1"/>
</dbReference>
<reference evidence="15" key="1">
    <citation type="submission" date="2016-03" db="EMBL/GenBank/DDBJ databases">
        <authorList>
            <person name="Borrel G."/>
            <person name="Mccann A."/>
            <person name="O'Toole P.W."/>
        </authorList>
    </citation>
    <scope>NUCLEOTIDE SEQUENCE</scope>
    <source>
        <strain evidence="15">183</strain>
    </source>
</reference>
<keyword evidence="4 10" id="KW-0521">NADP</keyword>
<dbReference type="FunFam" id="3.40.50.720:FF:000031">
    <property type="entry name" value="Glutamyl-tRNA reductase"/>
    <property type="match status" value="1"/>
</dbReference>
<evidence type="ECO:0000256" key="2">
    <source>
        <dbReference type="ARBA" id="ARBA00005059"/>
    </source>
</evidence>
<dbReference type="GeneID" id="41324091"/>
<accession>A0A8J8TER2</accession>
<feature type="binding site" evidence="10">
    <location>
        <begin position="236"/>
        <end position="239"/>
    </location>
    <ligand>
        <name>substrate</name>
    </ligand>
</feature>
<dbReference type="PROSITE" id="PS00747">
    <property type="entry name" value="GLUTR"/>
    <property type="match status" value="1"/>
</dbReference>
<dbReference type="InterPro" id="IPR015896">
    <property type="entry name" value="4pyrrol_synth_GluRdtase_dimer"/>
</dbReference>
<dbReference type="GO" id="GO:0043115">
    <property type="term" value="F:precorrin-2 dehydrogenase activity"/>
    <property type="evidence" value="ECO:0007669"/>
    <property type="project" value="UniProtKB-EC"/>
</dbReference>
<proteinExistence type="inferred from homology"/>
<evidence type="ECO:0000313" key="16">
    <source>
        <dbReference type="Proteomes" id="UP000752814"/>
    </source>
</evidence>
<comment type="domain">
    <text evidence="10">Possesses an unusual extended V-shaped dimeric structure with each monomer consisting of three distinct domains arranged along a curved 'spinal' alpha-helix. The N-terminal catalytic domain specifically recognizes the glutamate moiety of the substrate. The second domain is the NADPH-binding domain, and the third C-terminal domain is responsible for dimerization.</text>
</comment>
<dbReference type="Gene3D" id="3.30.460.30">
    <property type="entry name" value="Glutamyl-tRNA reductase, N-terminal domain"/>
    <property type="match status" value="1"/>
</dbReference>
<evidence type="ECO:0000256" key="6">
    <source>
        <dbReference type="ARBA" id="ARBA00023027"/>
    </source>
</evidence>
<dbReference type="GO" id="GO:0008883">
    <property type="term" value="F:glutamyl-tRNA reductase activity"/>
    <property type="evidence" value="ECO:0007669"/>
    <property type="project" value="UniProtKB-UniRule"/>
</dbReference>
<evidence type="ECO:0000256" key="10">
    <source>
        <dbReference type="HAMAP-Rule" id="MF_00087"/>
    </source>
</evidence>
<dbReference type="InterPro" id="IPR015895">
    <property type="entry name" value="4pyrrol_synth_GluRdtase_N"/>
</dbReference>
<sequence>MLPLYLDLKSKKVTVFGGGAVGYRKASYFGEEADVTVVSKEFVDDFSNSSYELVNADIFEVADEWIEKSDFVVAAADPCVNDFVSKRSEVAGKPYNRSDSPGSFLIPSLVKRDNFSVAISTYGNSPAMSRYLKVWLDQYLDEKYDKMIEFQRQLRDELKKTIPNQKEREKILREVLEDPTAWTAGSFGIETVISAHITHKQTEMSTIDNLGKTDTQTLLDAVCSLDGVSGAVVLKTCNRIEAYISTYDPKASRKALETLVNSYIPFGTGSDLVQYLTGKDSVKHLIRVSCGLESMIIGEDQILGQVKTAYDLAESQGVAGPVLSVIFRQAISAGKKVRTETKVNKGSVSVGSAAVELAEIKFGDLSDKTILIVGAGETASLIAKHLIGKNPKTVFVSNRTYSHAVELAFTLNGMAVRFDNLLDYLKDADVVLCATAAAHNVLKKEHFVKAMESRPERTMMVIDVSFPRNVDPEAATVPGVELYDIDGLRELAEENILKRRAEIKNAELIIDEELSLLDSKIREMKADDLLGKLYTKFDALKNRELKKAKCKLRSGNKDPDEILEDFCDSLSNKFLADITCSLKEASRNGNFEMLDIVSDIFCLRGDENSTRKPSSKAAD</sequence>
<dbReference type="HAMAP" id="MF_00087">
    <property type="entry name" value="Glu_tRNA_reductase"/>
    <property type="match status" value="1"/>
</dbReference>
<comment type="function">
    <text evidence="10">Catalyzes the NADPH-dependent reduction of glutamyl-tRNA(Glu) to glutamate 1-semialdehyde (GSA).</text>
</comment>
<evidence type="ECO:0000256" key="1">
    <source>
        <dbReference type="ARBA" id="ARBA00005010"/>
    </source>
</evidence>
<feature type="active site" description="Nucleophile" evidence="10">
    <location>
        <position position="237"/>
    </location>
</feature>
<dbReference type="InterPro" id="IPR000343">
    <property type="entry name" value="4pyrrol_synth_GluRdtase"/>
</dbReference>
<dbReference type="GO" id="GO:0019354">
    <property type="term" value="P:siroheme biosynthetic process"/>
    <property type="evidence" value="ECO:0007669"/>
    <property type="project" value="UniProtKB-UniPathway"/>
</dbReference>